<dbReference type="InterPro" id="IPR020904">
    <property type="entry name" value="Sc_DH/Rdtase_CS"/>
</dbReference>
<dbReference type="NCBIfam" id="NF009464">
    <property type="entry name" value="PRK12824.1"/>
    <property type="match status" value="1"/>
</dbReference>
<dbReference type="SUPFAM" id="SSF51735">
    <property type="entry name" value="NAD(P)-binding Rossmann-fold domains"/>
    <property type="match status" value="1"/>
</dbReference>
<dbReference type="Pfam" id="PF13561">
    <property type="entry name" value="adh_short_C2"/>
    <property type="match status" value="1"/>
</dbReference>
<dbReference type="PRINTS" id="PR00081">
    <property type="entry name" value="GDHRDH"/>
</dbReference>
<evidence type="ECO:0000256" key="2">
    <source>
        <dbReference type="ARBA" id="ARBA00006484"/>
    </source>
</evidence>
<protein>
    <recommendedName>
        <fullName evidence="3">3-oxoacyl-[acyl-carrier-protein] reductase FabG</fullName>
    </recommendedName>
    <alternativeName>
        <fullName evidence="6">Beta-ketoacyl-ACP reductase</fullName>
    </alternativeName>
</protein>
<evidence type="ECO:0000256" key="3">
    <source>
        <dbReference type="ARBA" id="ARBA00017650"/>
    </source>
</evidence>
<dbReference type="InterPro" id="IPR036291">
    <property type="entry name" value="NAD(P)-bd_dom_sf"/>
</dbReference>
<dbReference type="AlphaFoldDB" id="A0A653A622"/>
<name>A0A653A622_9BACT</name>
<gene>
    <name evidence="9" type="primary">fabG</name>
    <name evidence="9" type="ORF">TRIP_D120082</name>
</gene>
<evidence type="ECO:0000256" key="6">
    <source>
        <dbReference type="ARBA" id="ARBA00029899"/>
    </source>
</evidence>
<dbReference type="InterPro" id="IPR050259">
    <property type="entry name" value="SDR"/>
</dbReference>
<comment type="catalytic activity">
    <reaction evidence="7">
        <text>a (3R)-hydroxyacyl-[ACP] + NADP(+) = a 3-oxoacyl-[ACP] + NADPH + H(+)</text>
        <dbReference type="Rhea" id="RHEA:17397"/>
        <dbReference type="Rhea" id="RHEA-COMP:9916"/>
        <dbReference type="Rhea" id="RHEA-COMP:9945"/>
        <dbReference type="ChEBI" id="CHEBI:15378"/>
        <dbReference type="ChEBI" id="CHEBI:57783"/>
        <dbReference type="ChEBI" id="CHEBI:58349"/>
        <dbReference type="ChEBI" id="CHEBI:78776"/>
        <dbReference type="ChEBI" id="CHEBI:78827"/>
        <dbReference type="EC" id="1.1.1.100"/>
    </reaction>
</comment>
<dbReference type="FunFam" id="3.40.50.720:FF:000115">
    <property type="entry name" value="3-oxoacyl-[acyl-carrier-protein] reductase FabG"/>
    <property type="match status" value="1"/>
</dbReference>
<dbReference type="PROSITE" id="PS00061">
    <property type="entry name" value="ADH_SHORT"/>
    <property type="match status" value="1"/>
</dbReference>
<comment type="function">
    <text evidence="1">Catalyzes the NADPH-dependent reduction of beta-ketoacyl-ACP substrates to beta-hydroxyacyl-ACP products, the first reductive step in the elongation cycle of fatty acid biosynthesis.</text>
</comment>
<dbReference type="Gene3D" id="3.40.50.720">
    <property type="entry name" value="NAD(P)-binding Rossmann-like Domain"/>
    <property type="match status" value="1"/>
</dbReference>
<evidence type="ECO:0000256" key="1">
    <source>
        <dbReference type="ARBA" id="ARBA00002607"/>
    </source>
</evidence>
<dbReference type="CDD" id="cd05333">
    <property type="entry name" value="BKR_SDR_c"/>
    <property type="match status" value="1"/>
</dbReference>
<comment type="similarity">
    <text evidence="2">Belongs to the short-chain dehydrogenases/reductases (SDR) family.</text>
</comment>
<dbReference type="PANTHER" id="PTHR42879:SF2">
    <property type="entry name" value="3-OXOACYL-[ACYL-CARRIER-PROTEIN] REDUCTASE FABG"/>
    <property type="match status" value="1"/>
</dbReference>
<evidence type="ECO:0000313" key="9">
    <source>
        <dbReference type="EMBL" id="VBB43415.1"/>
    </source>
</evidence>
<organism evidence="9">
    <name type="scientific">uncultured Paludibacter sp</name>
    <dbReference type="NCBI Taxonomy" id="497635"/>
    <lineage>
        <taxon>Bacteria</taxon>
        <taxon>Pseudomonadati</taxon>
        <taxon>Bacteroidota</taxon>
        <taxon>Bacteroidia</taxon>
        <taxon>Bacteroidales</taxon>
        <taxon>Paludibacteraceae</taxon>
        <taxon>Paludibacter</taxon>
        <taxon>environmental samples</taxon>
    </lineage>
</organism>
<evidence type="ECO:0000256" key="5">
    <source>
        <dbReference type="ARBA" id="ARBA00023002"/>
    </source>
</evidence>
<proteinExistence type="inferred from homology"/>
<dbReference type="PRINTS" id="PR00080">
    <property type="entry name" value="SDRFAMILY"/>
</dbReference>
<dbReference type="SMART" id="SM00822">
    <property type="entry name" value="PKS_KR"/>
    <property type="match status" value="1"/>
</dbReference>
<evidence type="ECO:0000256" key="4">
    <source>
        <dbReference type="ARBA" id="ARBA00022857"/>
    </source>
</evidence>
<dbReference type="InterPro" id="IPR002347">
    <property type="entry name" value="SDR_fam"/>
</dbReference>
<dbReference type="NCBIfam" id="NF009466">
    <property type="entry name" value="PRK12826.1-2"/>
    <property type="match status" value="1"/>
</dbReference>
<reference evidence="9" key="1">
    <citation type="submission" date="2018-07" db="EMBL/GenBank/DDBJ databases">
        <authorList>
            <consortium name="Genoscope - CEA"/>
            <person name="William W."/>
        </authorList>
    </citation>
    <scope>NUCLEOTIDE SEQUENCE</scope>
    <source>
        <strain evidence="9">IK1</strain>
    </source>
</reference>
<sequence>MKKLENKIAIITGGADGIGKATVEKFASEGAVVIVWDLNEEKGNETVESISKNGGKAEFMKVNTAVFAEVEEATKKTVEKHGTLDIIINNAGITRDASIKKMTSELWQQVIDVNLTGVFNCCKCASDVMVEKGYGRIINASSVVALYGNFGQTNYVATKAGLIGMTKTLAKELGRKGITVNAVAPGFIATEMVKKMPSEVLKSMEEKVPVKRLGLPEEIASAYLFLASDDAAYINGAVLSVDGGITI</sequence>
<keyword evidence="4" id="KW-0521">NADP</keyword>
<evidence type="ECO:0000256" key="7">
    <source>
        <dbReference type="ARBA" id="ARBA00048508"/>
    </source>
</evidence>
<dbReference type="NCBIfam" id="NF005559">
    <property type="entry name" value="PRK07231.1"/>
    <property type="match status" value="1"/>
</dbReference>
<dbReference type="GO" id="GO:0032787">
    <property type="term" value="P:monocarboxylic acid metabolic process"/>
    <property type="evidence" value="ECO:0007669"/>
    <property type="project" value="UniProtKB-ARBA"/>
</dbReference>
<dbReference type="GO" id="GO:0004316">
    <property type="term" value="F:3-oxoacyl-[acyl-carrier-protein] reductase (NADPH) activity"/>
    <property type="evidence" value="ECO:0007669"/>
    <property type="project" value="UniProtKB-EC"/>
</dbReference>
<dbReference type="InterPro" id="IPR057326">
    <property type="entry name" value="KR_dom"/>
</dbReference>
<accession>A0A653A622</accession>
<keyword evidence="5 9" id="KW-0560">Oxidoreductase</keyword>
<dbReference type="EMBL" id="UPXZ01000004">
    <property type="protein sequence ID" value="VBB43415.1"/>
    <property type="molecule type" value="Genomic_DNA"/>
</dbReference>
<feature type="domain" description="Ketoreductase" evidence="8">
    <location>
        <begin position="7"/>
        <end position="186"/>
    </location>
</feature>
<dbReference type="NCBIfam" id="NF004198">
    <property type="entry name" value="PRK05653.1-3"/>
    <property type="match status" value="1"/>
</dbReference>
<dbReference type="PANTHER" id="PTHR42879">
    <property type="entry name" value="3-OXOACYL-(ACYL-CARRIER-PROTEIN) REDUCTASE"/>
    <property type="match status" value="1"/>
</dbReference>
<evidence type="ECO:0000259" key="8">
    <source>
        <dbReference type="SMART" id="SM00822"/>
    </source>
</evidence>